<dbReference type="Proteomes" id="UP000639396">
    <property type="component" value="Unassembled WGS sequence"/>
</dbReference>
<protein>
    <recommendedName>
        <fullName evidence="3">WYL domain-containing protein</fullName>
    </recommendedName>
</protein>
<keyword evidence="2" id="KW-1185">Reference proteome</keyword>
<evidence type="ECO:0000313" key="2">
    <source>
        <dbReference type="Proteomes" id="UP000639396"/>
    </source>
</evidence>
<sequence length="229" mass="27034">MSNWHRMIWIDRQIREKRYPNCAQISERFNISIRQASRDVEYLRDSLEAPVKYCYLKKGYHYTDPVFQLPAVMITESQKKALSILSQEFNKIRGSDEFGLGDLFDKLERVSDERNGQARSLSWRANMEITEMKELVATTVSKSDMYAPCVHKTEPFFADVKFETSTVVELFRLDAVHSGNSVYRIRYYSVEAFILLLLSIPYEFRILSPNWLKNILCHRLEKKLHGFRE</sequence>
<comment type="caution">
    <text evidence="1">The sequence shown here is derived from an EMBL/GenBank/DDBJ whole genome shotgun (WGS) entry which is preliminary data.</text>
</comment>
<name>A0A927C9Y2_9BACL</name>
<dbReference type="EMBL" id="JACXJA010000015">
    <property type="protein sequence ID" value="MBD2862827.1"/>
    <property type="molecule type" value="Genomic_DNA"/>
</dbReference>
<dbReference type="RefSeq" id="WP_190928076.1">
    <property type="nucleotide sequence ID" value="NZ_JACXJA010000015.1"/>
</dbReference>
<reference evidence="1" key="1">
    <citation type="submission" date="2020-09" db="EMBL/GenBank/DDBJ databases">
        <title>A novel bacterium of genus Paenibacillus, isolated from South China Sea.</title>
        <authorList>
            <person name="Huang H."/>
            <person name="Mo K."/>
            <person name="Hu Y."/>
        </authorList>
    </citation>
    <scope>NUCLEOTIDE SEQUENCE</scope>
    <source>
        <strain evidence="1">IB182363</strain>
    </source>
</reference>
<dbReference type="AlphaFoldDB" id="A0A927C9Y2"/>
<evidence type="ECO:0000313" key="1">
    <source>
        <dbReference type="EMBL" id="MBD2862827.1"/>
    </source>
</evidence>
<evidence type="ECO:0008006" key="3">
    <source>
        <dbReference type="Google" id="ProtNLM"/>
    </source>
</evidence>
<gene>
    <name evidence="1" type="ORF">IDH45_12610</name>
</gene>
<organism evidence="1 2">
    <name type="scientific">Paenibacillus oceani</name>
    <dbReference type="NCBI Taxonomy" id="2772510"/>
    <lineage>
        <taxon>Bacteria</taxon>
        <taxon>Bacillati</taxon>
        <taxon>Bacillota</taxon>
        <taxon>Bacilli</taxon>
        <taxon>Bacillales</taxon>
        <taxon>Paenibacillaceae</taxon>
        <taxon>Paenibacillus</taxon>
    </lineage>
</organism>
<accession>A0A927C9Y2</accession>
<proteinExistence type="predicted"/>